<evidence type="ECO:0000259" key="1">
    <source>
        <dbReference type="Pfam" id="PF12680"/>
    </source>
</evidence>
<sequence length="109" mass="11994">MAIELPKPIAGYFEADKRPSAEAITACFTPAAVVRDEGHTYAGRNAIRRWKDQSSAKYNYAAEPFSIADEDGRIVVACHLVGDFPGSPVDLRYFFVLNGEKIAELEIVS</sequence>
<evidence type="ECO:0000313" key="2">
    <source>
        <dbReference type="EMBL" id="RIV78193.1"/>
    </source>
</evidence>
<dbReference type="RefSeq" id="WP_119513524.1">
    <property type="nucleotide sequence ID" value="NZ_QXFK01000016.1"/>
</dbReference>
<dbReference type="InterPro" id="IPR037401">
    <property type="entry name" value="SnoaL-like"/>
</dbReference>
<reference evidence="2 3" key="1">
    <citation type="submission" date="2018-08" db="EMBL/GenBank/DDBJ databases">
        <title>Altererythrobacter sp.Ery1 and Ery12, the genome sequencing of novel strains in genus Alterythrobacter.</title>
        <authorList>
            <person name="Cheng H."/>
            <person name="Wu Y.-H."/>
            <person name="Fang C."/>
            <person name="Xu X.-W."/>
        </authorList>
    </citation>
    <scope>NUCLEOTIDE SEQUENCE [LARGE SCALE GENOMIC DNA]</scope>
    <source>
        <strain evidence="2 3">Ery1</strain>
    </source>
</reference>
<dbReference type="InterPro" id="IPR032710">
    <property type="entry name" value="NTF2-like_dom_sf"/>
</dbReference>
<proteinExistence type="predicted"/>
<dbReference type="SUPFAM" id="SSF54427">
    <property type="entry name" value="NTF2-like"/>
    <property type="match status" value="1"/>
</dbReference>
<feature type="domain" description="SnoaL-like" evidence="1">
    <location>
        <begin position="11"/>
        <end position="103"/>
    </location>
</feature>
<gene>
    <name evidence="2" type="ORF">D2V04_10000</name>
</gene>
<comment type="caution">
    <text evidence="2">The sequence shown here is derived from an EMBL/GenBank/DDBJ whole genome shotgun (WGS) entry which is preliminary data.</text>
</comment>
<organism evidence="2 3">
    <name type="scientific">Pelagerythrobacter aerophilus</name>
    <dbReference type="NCBI Taxonomy" id="2306995"/>
    <lineage>
        <taxon>Bacteria</taxon>
        <taxon>Pseudomonadati</taxon>
        <taxon>Pseudomonadota</taxon>
        <taxon>Alphaproteobacteria</taxon>
        <taxon>Sphingomonadales</taxon>
        <taxon>Erythrobacteraceae</taxon>
        <taxon>Pelagerythrobacter</taxon>
    </lineage>
</organism>
<dbReference type="AlphaFoldDB" id="A0A418NHP4"/>
<dbReference type="Proteomes" id="UP000285092">
    <property type="component" value="Unassembled WGS sequence"/>
</dbReference>
<dbReference type="Pfam" id="PF12680">
    <property type="entry name" value="SnoaL_2"/>
    <property type="match status" value="1"/>
</dbReference>
<keyword evidence="3" id="KW-1185">Reference proteome</keyword>
<dbReference type="Gene3D" id="3.10.450.50">
    <property type="match status" value="1"/>
</dbReference>
<protein>
    <submittedName>
        <fullName evidence="2">Nuclear transport factor 2 family protein</fullName>
    </submittedName>
</protein>
<dbReference type="OrthoDB" id="8684708at2"/>
<name>A0A418NHP4_9SPHN</name>
<dbReference type="EMBL" id="QXFK01000016">
    <property type="protein sequence ID" value="RIV78193.1"/>
    <property type="molecule type" value="Genomic_DNA"/>
</dbReference>
<accession>A0A418NHP4</accession>
<evidence type="ECO:0000313" key="3">
    <source>
        <dbReference type="Proteomes" id="UP000285092"/>
    </source>
</evidence>